<accession>A0A3P1B7P6</accession>
<dbReference type="InterPro" id="IPR015797">
    <property type="entry name" value="NUDIX_hydrolase-like_dom_sf"/>
</dbReference>
<keyword evidence="5" id="KW-1185">Reference proteome</keyword>
<dbReference type="RefSeq" id="WP_124897991.1">
    <property type="nucleotide sequence ID" value="NZ_RQTJ01000001.1"/>
</dbReference>
<evidence type="ECO:0000256" key="1">
    <source>
        <dbReference type="ARBA" id="ARBA00001946"/>
    </source>
</evidence>
<feature type="domain" description="Nudix hydrolase" evidence="3">
    <location>
        <begin position="4"/>
        <end position="140"/>
    </location>
</feature>
<keyword evidence="2" id="KW-0378">Hydrolase</keyword>
<name>A0A3P1B7P6_9FLAO</name>
<dbReference type="OrthoDB" id="9810648at2"/>
<dbReference type="Gene3D" id="3.90.79.10">
    <property type="entry name" value="Nucleoside Triphosphate Pyrophosphohydrolase"/>
    <property type="match status" value="1"/>
</dbReference>
<dbReference type="PROSITE" id="PS00893">
    <property type="entry name" value="NUDIX_BOX"/>
    <property type="match status" value="1"/>
</dbReference>
<dbReference type="SUPFAM" id="SSF55811">
    <property type="entry name" value="Nudix"/>
    <property type="match status" value="1"/>
</dbReference>
<gene>
    <name evidence="4" type="ORF">EG242_00650</name>
</gene>
<sequence length="141" mass="16074">METQNFKGFNIRVYALCIVNNKLLTLKEPFAGNMVVKLPGGGLEFGEGTADCLKREFKEELNLELTINDAFYIQEDFVSSLAKDGRQLLTLYFFATIKDLHNLEIIDKNIQEINWIPLSANNPFTLPVDQTVFNKLQLKLS</sequence>
<evidence type="ECO:0000256" key="2">
    <source>
        <dbReference type="ARBA" id="ARBA00022801"/>
    </source>
</evidence>
<dbReference type="GO" id="GO:0016787">
    <property type="term" value="F:hydrolase activity"/>
    <property type="evidence" value="ECO:0007669"/>
    <property type="project" value="UniProtKB-KW"/>
</dbReference>
<reference evidence="4 5" key="1">
    <citation type="submission" date="2018-11" db="EMBL/GenBank/DDBJ databases">
        <title>Flavobacterium sp. nov., YIM 102796 draft genome.</title>
        <authorList>
            <person name="Li G."/>
            <person name="Jiang Y."/>
        </authorList>
    </citation>
    <scope>NUCLEOTIDE SEQUENCE [LARGE SCALE GENOMIC DNA]</scope>
    <source>
        <strain evidence="4 5">YIM 102796</strain>
    </source>
</reference>
<protein>
    <submittedName>
        <fullName evidence="4">NUDIX domain-containing protein</fullName>
    </submittedName>
</protein>
<evidence type="ECO:0000259" key="3">
    <source>
        <dbReference type="PROSITE" id="PS51462"/>
    </source>
</evidence>
<dbReference type="InterPro" id="IPR020084">
    <property type="entry name" value="NUDIX_hydrolase_CS"/>
</dbReference>
<proteinExistence type="predicted"/>
<comment type="cofactor">
    <cofactor evidence="1">
        <name>Mg(2+)</name>
        <dbReference type="ChEBI" id="CHEBI:18420"/>
    </cofactor>
</comment>
<dbReference type="Pfam" id="PF00293">
    <property type="entry name" value="NUDIX"/>
    <property type="match status" value="1"/>
</dbReference>
<dbReference type="PROSITE" id="PS51462">
    <property type="entry name" value="NUDIX"/>
    <property type="match status" value="1"/>
</dbReference>
<evidence type="ECO:0000313" key="5">
    <source>
        <dbReference type="Proteomes" id="UP000268372"/>
    </source>
</evidence>
<dbReference type="InterPro" id="IPR000086">
    <property type="entry name" value="NUDIX_hydrolase_dom"/>
</dbReference>
<dbReference type="AlphaFoldDB" id="A0A3P1B7P6"/>
<comment type="caution">
    <text evidence="4">The sequence shown here is derived from an EMBL/GenBank/DDBJ whole genome shotgun (WGS) entry which is preliminary data.</text>
</comment>
<evidence type="ECO:0000313" key="4">
    <source>
        <dbReference type="EMBL" id="RRA97068.1"/>
    </source>
</evidence>
<dbReference type="PANTHER" id="PTHR43046:SF14">
    <property type="entry name" value="MUTT_NUDIX FAMILY PROTEIN"/>
    <property type="match status" value="1"/>
</dbReference>
<dbReference type="Proteomes" id="UP000268372">
    <property type="component" value="Unassembled WGS sequence"/>
</dbReference>
<organism evidence="4 5">
    <name type="scientific">Paenimyroides viscosum</name>
    <dbReference type="NCBI Taxonomy" id="2488729"/>
    <lineage>
        <taxon>Bacteria</taxon>
        <taxon>Pseudomonadati</taxon>
        <taxon>Bacteroidota</taxon>
        <taxon>Flavobacteriia</taxon>
        <taxon>Flavobacteriales</taxon>
        <taxon>Flavobacteriaceae</taxon>
        <taxon>Paenimyroides</taxon>
    </lineage>
</organism>
<dbReference type="PANTHER" id="PTHR43046">
    <property type="entry name" value="GDP-MANNOSE MANNOSYL HYDROLASE"/>
    <property type="match status" value="1"/>
</dbReference>
<dbReference type="EMBL" id="RQTJ01000001">
    <property type="protein sequence ID" value="RRA97068.1"/>
    <property type="molecule type" value="Genomic_DNA"/>
</dbReference>